<evidence type="ECO:0000256" key="1">
    <source>
        <dbReference type="SAM" id="Phobius"/>
    </source>
</evidence>
<dbReference type="RefSeq" id="WP_159462392.1">
    <property type="nucleotide sequence ID" value="NZ_FZQA01000001.1"/>
</dbReference>
<keyword evidence="3" id="KW-1185">Reference proteome</keyword>
<protein>
    <submittedName>
        <fullName evidence="2">Uncharacterized protein</fullName>
    </submittedName>
</protein>
<dbReference type="Proteomes" id="UP000198346">
    <property type="component" value="Unassembled WGS sequence"/>
</dbReference>
<sequence>MSRNHVSPASFTSLGQFVNVSIAALAVIVIGVGYLSALGSFAGVA</sequence>
<feature type="transmembrane region" description="Helical" evidence="1">
    <location>
        <begin position="20"/>
        <end position="44"/>
    </location>
</feature>
<dbReference type="AlphaFoldDB" id="A0A239PL73"/>
<accession>A0A239PL73</accession>
<reference evidence="2 3" key="1">
    <citation type="submission" date="2017-07" db="EMBL/GenBank/DDBJ databases">
        <authorList>
            <person name="Sun Z.S."/>
            <person name="Albrecht U."/>
            <person name="Echele G."/>
            <person name="Lee C.C."/>
        </authorList>
    </citation>
    <scope>NUCLEOTIDE SEQUENCE [LARGE SCALE GENOMIC DNA]</scope>
    <source>
        <strain evidence="2 3">CGMCC 1.12710</strain>
    </source>
</reference>
<keyword evidence="1" id="KW-1133">Transmembrane helix</keyword>
<proteinExistence type="predicted"/>
<gene>
    <name evidence="2" type="ORF">SAMN06297382_0575</name>
</gene>
<dbReference type="EMBL" id="FZQA01000001">
    <property type="protein sequence ID" value="SNT68079.1"/>
    <property type="molecule type" value="Genomic_DNA"/>
</dbReference>
<name>A0A239PL73_9PROT</name>
<keyword evidence="1" id="KW-0812">Transmembrane</keyword>
<keyword evidence="1" id="KW-0472">Membrane</keyword>
<evidence type="ECO:0000313" key="3">
    <source>
        <dbReference type="Proteomes" id="UP000198346"/>
    </source>
</evidence>
<organism evidence="2 3">
    <name type="scientific">Amphiplicatus metriothermophilus</name>
    <dbReference type="NCBI Taxonomy" id="1519374"/>
    <lineage>
        <taxon>Bacteria</taxon>
        <taxon>Pseudomonadati</taxon>
        <taxon>Pseudomonadota</taxon>
        <taxon>Alphaproteobacteria</taxon>
        <taxon>Parvularculales</taxon>
        <taxon>Parvularculaceae</taxon>
        <taxon>Amphiplicatus</taxon>
    </lineage>
</organism>
<evidence type="ECO:0000313" key="2">
    <source>
        <dbReference type="EMBL" id="SNT68079.1"/>
    </source>
</evidence>